<dbReference type="AlphaFoldDB" id="A0A934HYE1"/>
<gene>
    <name evidence="1" type="ORF">I6U51_23350</name>
</gene>
<organism evidence="1 2">
    <name type="scientific">Clostridium aciditolerans</name>
    <dbReference type="NCBI Taxonomy" id="339861"/>
    <lineage>
        <taxon>Bacteria</taxon>
        <taxon>Bacillati</taxon>
        <taxon>Bacillota</taxon>
        <taxon>Clostridia</taxon>
        <taxon>Eubacteriales</taxon>
        <taxon>Clostridiaceae</taxon>
        <taxon>Clostridium</taxon>
    </lineage>
</organism>
<evidence type="ECO:0000313" key="2">
    <source>
        <dbReference type="Proteomes" id="UP000622687"/>
    </source>
</evidence>
<accession>A0A934HYE1</accession>
<dbReference type="EMBL" id="JAEEGB010000048">
    <property type="protein sequence ID" value="MBI6875613.1"/>
    <property type="molecule type" value="Genomic_DNA"/>
</dbReference>
<evidence type="ECO:0000313" key="1">
    <source>
        <dbReference type="EMBL" id="MBI6875613.1"/>
    </source>
</evidence>
<reference evidence="1" key="1">
    <citation type="submission" date="2020-12" db="EMBL/GenBank/DDBJ databases">
        <title>Clostridium thailandense sp. nov., a novel acetogenic bacterium isolated from peat land soil in Thailand.</title>
        <authorList>
            <person name="Chaikitkaew S."/>
            <person name="Birkeland N.K."/>
        </authorList>
    </citation>
    <scope>NUCLEOTIDE SEQUENCE</scope>
    <source>
        <strain evidence="1">DSM 17425</strain>
    </source>
</reference>
<dbReference type="Proteomes" id="UP000622687">
    <property type="component" value="Unassembled WGS sequence"/>
</dbReference>
<proteinExistence type="predicted"/>
<comment type="caution">
    <text evidence="1">The sequence shown here is derived from an EMBL/GenBank/DDBJ whole genome shotgun (WGS) entry which is preliminary data.</text>
</comment>
<protein>
    <submittedName>
        <fullName evidence="1">Uncharacterized protein</fullName>
    </submittedName>
</protein>
<name>A0A934HYE1_9CLOT</name>
<dbReference type="RefSeq" id="WP_211144957.1">
    <property type="nucleotide sequence ID" value="NZ_JAEEGB010000048.1"/>
</dbReference>
<keyword evidence="2" id="KW-1185">Reference proteome</keyword>
<sequence length="223" mass="26928">MRVSKIGKLIVQNNSSIVSDKELNECVKLLPLEYRKIKAKLFIHKDFKGYFYLCIKTMRLLDLIGTIAGKVLEKIKRDVVTEAFYKRGKNEIHIFEDKIREFLLFKKKAFAELDEWQYVDESLWNKYENMWVKYIIVYDLIHELNHAIQFSKNMFTVTFKDILKKWDDKKYEIDAVRRSEGIYKKLDRDFIKILKSEGIHVYHKYEEELYIGFKYNITYKSTS</sequence>